<name>A0A7X9IIU4_9DELT</name>
<feature type="signal peptide" evidence="1">
    <location>
        <begin position="1"/>
        <end position="20"/>
    </location>
</feature>
<gene>
    <name evidence="2" type="ORF">GYA55_04450</name>
</gene>
<accession>A0A7X9IIU4</accession>
<organism evidence="2 3">
    <name type="scientific">SAR324 cluster bacterium</name>
    <dbReference type="NCBI Taxonomy" id="2024889"/>
    <lineage>
        <taxon>Bacteria</taxon>
        <taxon>Deltaproteobacteria</taxon>
        <taxon>SAR324 cluster</taxon>
    </lineage>
</organism>
<evidence type="ECO:0008006" key="4">
    <source>
        <dbReference type="Google" id="ProtNLM"/>
    </source>
</evidence>
<dbReference type="InterPro" id="IPR011042">
    <property type="entry name" value="6-blade_b-propeller_TolB-like"/>
</dbReference>
<feature type="chain" id="PRO_5031499389" description="Calcium-binding protein" evidence="1">
    <location>
        <begin position="21"/>
        <end position="255"/>
    </location>
</feature>
<keyword evidence="1" id="KW-0732">Signal</keyword>
<sequence length="255" mass="26868">MYRLLVAIVLTILCNFNAIAESVSFNIKKLSEMGSSSVNPSVSDDGCFVAFETGPDVKLYDCNTGTVTTIAQGSQPAVSGNGEYVVFCSNVALVAADTNSNVDVYRYKRRDGSFALVSIGFDGVSGDSTSFSPTISSTGRYVAYESWASNITPGDTNNSGDIFLRDMEQPVIKNVMISVSDAEVQGYFASRNPSISATGERVAFHSLASNLVSDDNNGVADVFVRDWVNGRTYRASESASGAEANGASGTPAISG</sequence>
<comment type="caution">
    <text evidence="2">The sequence shown here is derived from an EMBL/GenBank/DDBJ whole genome shotgun (WGS) entry which is preliminary data.</text>
</comment>
<feature type="non-terminal residue" evidence="2">
    <location>
        <position position="255"/>
    </location>
</feature>
<reference evidence="2 3" key="1">
    <citation type="journal article" date="2020" name="Biotechnol. Biofuels">
        <title>New insights from the biogas microbiome by comprehensive genome-resolved metagenomics of nearly 1600 species originating from multiple anaerobic digesters.</title>
        <authorList>
            <person name="Campanaro S."/>
            <person name="Treu L."/>
            <person name="Rodriguez-R L.M."/>
            <person name="Kovalovszki A."/>
            <person name="Ziels R.M."/>
            <person name="Maus I."/>
            <person name="Zhu X."/>
            <person name="Kougias P.G."/>
            <person name="Basile A."/>
            <person name="Luo G."/>
            <person name="Schluter A."/>
            <person name="Konstantinidis K.T."/>
            <person name="Angelidaki I."/>
        </authorList>
    </citation>
    <scope>NUCLEOTIDE SEQUENCE [LARGE SCALE GENOMIC DNA]</scope>
    <source>
        <strain evidence="2">AS27yjCOA_65</strain>
    </source>
</reference>
<dbReference type="SUPFAM" id="SSF69304">
    <property type="entry name" value="Tricorn protease N-terminal domain"/>
    <property type="match status" value="1"/>
</dbReference>
<proteinExistence type="predicted"/>
<evidence type="ECO:0000256" key="1">
    <source>
        <dbReference type="SAM" id="SignalP"/>
    </source>
</evidence>
<dbReference type="EMBL" id="JAAZON010000186">
    <property type="protein sequence ID" value="NMC62398.1"/>
    <property type="molecule type" value="Genomic_DNA"/>
</dbReference>
<dbReference type="Proteomes" id="UP000524246">
    <property type="component" value="Unassembled WGS sequence"/>
</dbReference>
<protein>
    <recommendedName>
        <fullName evidence="4">Calcium-binding protein</fullName>
    </recommendedName>
</protein>
<evidence type="ECO:0000313" key="3">
    <source>
        <dbReference type="Proteomes" id="UP000524246"/>
    </source>
</evidence>
<dbReference type="AlphaFoldDB" id="A0A7X9IIU4"/>
<dbReference type="Gene3D" id="2.120.10.30">
    <property type="entry name" value="TolB, C-terminal domain"/>
    <property type="match status" value="1"/>
</dbReference>
<evidence type="ECO:0000313" key="2">
    <source>
        <dbReference type="EMBL" id="NMC62398.1"/>
    </source>
</evidence>